<dbReference type="GO" id="GO:0016491">
    <property type="term" value="F:oxidoreductase activity"/>
    <property type="evidence" value="ECO:0007669"/>
    <property type="project" value="UniProtKB-KW"/>
</dbReference>
<dbReference type="Proteomes" id="UP000241818">
    <property type="component" value="Unassembled WGS sequence"/>
</dbReference>
<dbReference type="EMBL" id="KZ679008">
    <property type="protein sequence ID" value="PSS22853.1"/>
    <property type="molecule type" value="Genomic_DNA"/>
</dbReference>
<organism evidence="2 3">
    <name type="scientific">Amorphotheca resinae ATCC 22711</name>
    <dbReference type="NCBI Taxonomy" id="857342"/>
    <lineage>
        <taxon>Eukaryota</taxon>
        <taxon>Fungi</taxon>
        <taxon>Dikarya</taxon>
        <taxon>Ascomycota</taxon>
        <taxon>Pezizomycotina</taxon>
        <taxon>Leotiomycetes</taxon>
        <taxon>Helotiales</taxon>
        <taxon>Amorphothecaceae</taxon>
        <taxon>Amorphotheca</taxon>
    </lineage>
</organism>
<protein>
    <recommendedName>
        <fullName evidence="4">Apoptosis regulator Bcl-2 family BH4 domain-containing protein</fullName>
    </recommendedName>
</protein>
<dbReference type="RefSeq" id="XP_024722899.1">
    <property type="nucleotide sequence ID" value="XM_024870108.1"/>
</dbReference>
<keyword evidence="1" id="KW-0560">Oxidoreductase</keyword>
<keyword evidence="3" id="KW-1185">Reference proteome</keyword>
<dbReference type="InParanoid" id="A0A2T3B7L1"/>
<dbReference type="OrthoDB" id="10265971at2759"/>
<evidence type="ECO:0008006" key="4">
    <source>
        <dbReference type="Google" id="ProtNLM"/>
    </source>
</evidence>
<gene>
    <name evidence="2" type="ORF">M430DRAFT_98261</name>
</gene>
<proteinExistence type="predicted"/>
<dbReference type="PANTHER" id="PTHR35870">
    <property type="entry name" value="PROTEIN, PUTATIVE (AFU_ORTHOLOGUE AFUA_5G03330)-RELATED"/>
    <property type="match status" value="1"/>
</dbReference>
<dbReference type="PANTHER" id="PTHR35870:SF6">
    <property type="entry name" value="MGS207 PROTEIN"/>
    <property type="match status" value="1"/>
</dbReference>
<accession>A0A2T3B7L1</accession>
<dbReference type="Pfam" id="PF14027">
    <property type="entry name" value="Questin_oxidase"/>
    <property type="match status" value="1"/>
</dbReference>
<reference evidence="2 3" key="1">
    <citation type="journal article" date="2018" name="New Phytol.">
        <title>Comparative genomics and transcriptomics depict ericoid mycorrhizal fungi as versatile saprotrophs and plant mutualists.</title>
        <authorList>
            <person name="Martino E."/>
            <person name="Morin E."/>
            <person name="Grelet G.A."/>
            <person name="Kuo A."/>
            <person name="Kohler A."/>
            <person name="Daghino S."/>
            <person name="Barry K.W."/>
            <person name="Cichocki N."/>
            <person name="Clum A."/>
            <person name="Dockter R.B."/>
            <person name="Hainaut M."/>
            <person name="Kuo R.C."/>
            <person name="LaButti K."/>
            <person name="Lindahl B.D."/>
            <person name="Lindquist E.A."/>
            <person name="Lipzen A."/>
            <person name="Khouja H.R."/>
            <person name="Magnuson J."/>
            <person name="Murat C."/>
            <person name="Ohm R.A."/>
            <person name="Singer S.W."/>
            <person name="Spatafora J.W."/>
            <person name="Wang M."/>
            <person name="Veneault-Fourrey C."/>
            <person name="Henrissat B."/>
            <person name="Grigoriev I.V."/>
            <person name="Martin F.M."/>
            <person name="Perotto S."/>
        </authorList>
    </citation>
    <scope>NUCLEOTIDE SEQUENCE [LARGE SCALE GENOMIC DNA]</scope>
    <source>
        <strain evidence="2 3">ATCC 22711</strain>
    </source>
</reference>
<dbReference type="GeneID" id="36578189"/>
<evidence type="ECO:0000313" key="3">
    <source>
        <dbReference type="Proteomes" id="UP000241818"/>
    </source>
</evidence>
<dbReference type="STRING" id="857342.A0A2T3B7L1"/>
<sequence>MATQMLSWVPVFNRLFSYLPRSNSVSQWIDLPSVAIHDVETAPEKRPRTLKHLIRANHVNHSILYHSLQYHNHMPHLLGSAYLLGANSDQLQAIYEEESKELEPWPASPAEITEADWRQFLGDKKYQRAYVDFFEDELALKFEYDWKKVVEEYMFSGKQPLINGLIGGFGHPLIHLGYAYELQSKELAMEALGMAATAYNYLHKYLDDASYTRESTYSTTSPLEILHRIKEDKRFDGLYDSPDVGKIPSLFENHENLVLEYWNAWKIVDPKKQFEDSQEAAVALLVRTVQPGTHAYDFFVCHLLTTSHAVRILIPLIPRKFHVSLVRQWWLLTIAIYITQARPKINEDIETKPTKQWNYVEDRAVNGPWAKDAHYVKALRAMKEAALTWGDVHDRYLAAAVHFADDFHGWTGFGGPSAETN</sequence>
<name>A0A2T3B7L1_AMORE</name>
<evidence type="ECO:0000313" key="2">
    <source>
        <dbReference type="EMBL" id="PSS22853.1"/>
    </source>
</evidence>
<evidence type="ECO:0000256" key="1">
    <source>
        <dbReference type="ARBA" id="ARBA00023002"/>
    </source>
</evidence>
<dbReference type="InterPro" id="IPR025337">
    <property type="entry name" value="Questin_oxidase-like"/>
</dbReference>
<dbReference type="AlphaFoldDB" id="A0A2T3B7L1"/>